<dbReference type="VEuPathDB" id="FungiDB:AAP_05764"/>
<protein>
    <submittedName>
        <fullName evidence="5">Integral membrane channel protein</fullName>
    </submittedName>
</protein>
<feature type="transmembrane region" description="Helical" evidence="2">
    <location>
        <begin position="329"/>
        <end position="349"/>
    </location>
</feature>
<keyword evidence="2" id="KW-0812">Transmembrane</keyword>
<dbReference type="PANTHER" id="PTHR35859:SF4">
    <property type="entry name" value="MEMBRANE CHANNEL PROTEIN, PUTATIVE (AFU_ORTHOLOGUE AFUA_6G11300)-RELATED"/>
    <property type="match status" value="1"/>
</dbReference>
<feature type="compositionally biased region" description="Polar residues" evidence="1">
    <location>
        <begin position="1276"/>
        <end position="1298"/>
    </location>
</feature>
<sequence length="1339" mass="148061">MRDSIYSHHGHMNNRRSTSGLFGDYTDHHDIIDVPEDTPLVGEDDNGVVDVENATDRAPLLPIFSAQQLDSIPTYQLTHSIRLLITDRCDTTLSWDQLRSPQVSQFLLKPMQQEIRSNYLSRATLYALLANALQFNKEATQQMAIAGSSKTRAMVCELLAIKLLKEYKTSELVEALSYDFDPLMGQEAHDAVQEHIGVTAGALRLSINPAGSATARISCLEIAIRAQAKHFLSHPLVVRQLEAIWAGNIVFHSVADNLHRLPADSHSNRPWLDLSRSNYSSFLPQGSGKGYSTLDQPISRYIPSRRSVTLYNPRDASLFKLSRLRVPRYRAALSTLSFAMLLVLYLAVLRRQDLEITSLELFFWFWSAGYMLDEVVGFNEQGFSLYIMSFWNVFDLGILVLLFSYACLRIASVLVGDLIQKQILAAQAYDVLASCAVLLLPRLFSVLDHVRYFSQLLIAFRMMAADLLAISILIVICCSGFFVAFTFAFNAAGEGPGEVVYDLFQMLMGFTPTAWAMWDRNNFAGRFVLVCFMFISHFLVVTILVTVLTNSFMAVVQNADEEHQFLFAVNTISMVKSDALFAYIAPTNVLAWIVAPLRFLMPFRTFVKLNRTIIKATHFPVLFSIYFYERFLLSRTSWSYVAGDFFEEENDQPATLYGQKSTVLGRMVREPSIATFRKDRALEEVFKKPYRGDDNRSLRSPVVLGLGIDLGQRSSKNNAVNVNTWMETLPEENSSSVRDFNQSADDPTKRSKIKRKGAKVTPRLGMRMHVPSRTYGTMRNRTDTTMSVASDPEDLHSSFNFPAGVRGRIGGRMSASRVPRTSLFPNYRPKQAGINGDDDEQHEGDDEDDNKSDKELDDHDDEEEEEEDVEDEEVEEDEQEEDGRSVAGKTANIDGNAVKDQPNQIRNSKRPVHHSSTEDEEALSDEEGSPKVLSVARGSRPATTANTSRRSSRPSTPRRRPAATINTGLVKPVLVQTSRLQSHTHGHSGSDSQADETDGESEESEAVIMRSPPRNSGTANPSIANFAKRNSVQATKSSRGVVSSQRSGIGRVLNIGRPSGVPVPGPVLRSRSGSVSTTSKAWADDGQSTAAIRSHRPEFTRTTSHPIRHTGLTPSTPLPMAIDVASDLGDNKAIGGGLVGAVPASFATQMAYATGGLRREPSIERNTSTQDLLSRLVLARMKTLEEGFQQVVREVKDLRVRDEREVRREREREWERRAGRAVVALGSSSVPAVGPASAITQSHHHAGNSGKQRRPSRRRKSTLVGKGKEKARETQRPGSARSQTRLSNTATATNTSLGADTAASSDAVVAAAAATENEVNEESVAGRAVVRDGGGENDG</sequence>
<feature type="transmembrane region" description="Helical" evidence="2">
    <location>
        <begin position="390"/>
        <end position="411"/>
    </location>
</feature>
<accession>A0A166N210</accession>
<dbReference type="InterPro" id="IPR056336">
    <property type="entry name" value="YVC1_C"/>
</dbReference>
<feature type="compositionally biased region" description="Acidic residues" evidence="1">
    <location>
        <begin position="858"/>
        <end position="881"/>
    </location>
</feature>
<feature type="compositionally biased region" description="Polar residues" evidence="1">
    <location>
        <begin position="731"/>
        <end position="745"/>
    </location>
</feature>
<evidence type="ECO:0000313" key="6">
    <source>
        <dbReference type="Proteomes" id="UP000242877"/>
    </source>
</evidence>
<feature type="region of interest" description="Disordered" evidence="1">
    <location>
        <begin position="787"/>
        <end position="1115"/>
    </location>
</feature>
<keyword evidence="6" id="KW-1185">Reference proteome</keyword>
<feature type="transmembrane region" description="Helical" evidence="2">
    <location>
        <begin position="361"/>
        <end position="378"/>
    </location>
</feature>
<dbReference type="InterPro" id="IPR052971">
    <property type="entry name" value="TRP_calcium_channel"/>
</dbReference>
<name>A0A166N210_9EURO</name>
<feature type="transmembrane region" description="Helical" evidence="2">
    <location>
        <begin position="580"/>
        <end position="600"/>
    </location>
</feature>
<evidence type="ECO:0000313" key="5">
    <source>
        <dbReference type="EMBL" id="KZZ87240.1"/>
    </source>
</evidence>
<keyword evidence="2" id="KW-0472">Membrane</keyword>
<feature type="transmembrane region" description="Helical" evidence="2">
    <location>
        <begin position="527"/>
        <end position="548"/>
    </location>
</feature>
<feature type="compositionally biased region" description="Polar residues" evidence="1">
    <location>
        <begin position="975"/>
        <end position="992"/>
    </location>
</feature>
<feature type="compositionally biased region" description="Acidic residues" evidence="1">
    <location>
        <begin position="918"/>
        <end position="927"/>
    </location>
</feature>
<dbReference type="Proteomes" id="UP000242877">
    <property type="component" value="Unassembled WGS sequence"/>
</dbReference>
<feature type="compositionally biased region" description="Low complexity" evidence="1">
    <location>
        <begin position="1314"/>
        <end position="1328"/>
    </location>
</feature>
<feature type="compositionally biased region" description="Acidic residues" evidence="1">
    <location>
        <begin position="993"/>
        <end position="1005"/>
    </location>
</feature>
<feature type="domain" description="YVC1 N-terminal linker helical" evidence="3">
    <location>
        <begin position="77"/>
        <end position="253"/>
    </location>
</feature>
<feature type="compositionally biased region" description="Basic and acidic residues" evidence="1">
    <location>
        <begin position="1266"/>
        <end position="1275"/>
    </location>
</feature>
<feature type="compositionally biased region" description="Low complexity" evidence="1">
    <location>
        <begin position="1037"/>
        <end position="1072"/>
    </location>
</feature>
<dbReference type="Pfam" id="PF23190">
    <property type="entry name" value="LHD_TRPY1"/>
    <property type="match status" value="1"/>
</dbReference>
<feature type="compositionally biased region" description="Low complexity" evidence="1">
    <location>
        <begin position="1229"/>
        <end position="1238"/>
    </location>
</feature>
<feature type="region of interest" description="Disordered" evidence="1">
    <location>
        <begin position="1314"/>
        <end position="1339"/>
    </location>
</feature>
<feature type="domain" description="Calcium channel YVC1-like C-terminal transmembrane" evidence="4">
    <location>
        <begin position="337"/>
        <end position="638"/>
    </location>
</feature>
<evidence type="ECO:0000256" key="1">
    <source>
        <dbReference type="SAM" id="MobiDB-lite"/>
    </source>
</evidence>
<feature type="compositionally biased region" description="Polar residues" evidence="1">
    <location>
        <begin position="1073"/>
        <end position="1091"/>
    </location>
</feature>
<evidence type="ECO:0000259" key="4">
    <source>
        <dbReference type="Pfam" id="PF23317"/>
    </source>
</evidence>
<dbReference type="PANTHER" id="PTHR35859">
    <property type="entry name" value="NONSELECTIVE CATION CHANNEL PROTEIN"/>
    <property type="match status" value="1"/>
</dbReference>
<feature type="transmembrane region" description="Helical" evidence="2">
    <location>
        <begin position="465"/>
        <end position="487"/>
    </location>
</feature>
<feature type="compositionally biased region" description="Acidic residues" evidence="1">
    <location>
        <begin position="836"/>
        <end position="850"/>
    </location>
</feature>
<feature type="compositionally biased region" description="Basic residues" evidence="1">
    <location>
        <begin position="1242"/>
        <end position="1261"/>
    </location>
</feature>
<organism evidence="5 6">
    <name type="scientific">Ascosphaera apis ARSEF 7405</name>
    <dbReference type="NCBI Taxonomy" id="392613"/>
    <lineage>
        <taxon>Eukaryota</taxon>
        <taxon>Fungi</taxon>
        <taxon>Dikarya</taxon>
        <taxon>Ascomycota</taxon>
        <taxon>Pezizomycotina</taxon>
        <taxon>Eurotiomycetes</taxon>
        <taxon>Eurotiomycetidae</taxon>
        <taxon>Onygenales</taxon>
        <taxon>Ascosphaeraceae</taxon>
        <taxon>Ascosphaera</taxon>
    </lineage>
</organism>
<dbReference type="OrthoDB" id="2373987at2759"/>
<dbReference type="EMBL" id="AZGZ01000036">
    <property type="protein sequence ID" value="KZZ87240.1"/>
    <property type="molecule type" value="Genomic_DNA"/>
</dbReference>
<feature type="region of interest" description="Disordered" evidence="1">
    <location>
        <begin position="731"/>
        <end position="760"/>
    </location>
</feature>
<dbReference type="InterPro" id="IPR056337">
    <property type="entry name" value="LHD_YVC1"/>
</dbReference>
<proteinExistence type="predicted"/>
<evidence type="ECO:0000256" key="2">
    <source>
        <dbReference type="SAM" id="Phobius"/>
    </source>
</evidence>
<gene>
    <name evidence="5" type="ORF">AAP_05764</name>
</gene>
<feature type="compositionally biased region" description="Basic and acidic residues" evidence="1">
    <location>
        <begin position="1329"/>
        <end position="1339"/>
    </location>
</feature>
<reference evidence="5 6" key="1">
    <citation type="journal article" date="2016" name="Genome Biol. Evol.">
        <title>Divergent and convergent evolution of fungal pathogenicity.</title>
        <authorList>
            <person name="Shang Y."/>
            <person name="Xiao G."/>
            <person name="Zheng P."/>
            <person name="Cen K."/>
            <person name="Zhan S."/>
            <person name="Wang C."/>
        </authorList>
    </citation>
    <scope>NUCLEOTIDE SEQUENCE [LARGE SCALE GENOMIC DNA]</scope>
    <source>
        <strain evidence="5 6">ARSEF 7405</strain>
    </source>
</reference>
<evidence type="ECO:0000259" key="3">
    <source>
        <dbReference type="Pfam" id="PF23190"/>
    </source>
</evidence>
<feature type="compositionally biased region" description="Basic residues" evidence="1">
    <location>
        <begin position="950"/>
        <end position="961"/>
    </location>
</feature>
<feature type="region of interest" description="Disordered" evidence="1">
    <location>
        <begin position="1229"/>
        <end position="1298"/>
    </location>
</feature>
<dbReference type="Pfam" id="PF23317">
    <property type="entry name" value="YVC1_C"/>
    <property type="match status" value="1"/>
</dbReference>
<feature type="compositionally biased region" description="Low complexity" evidence="1">
    <location>
        <begin position="939"/>
        <end position="949"/>
    </location>
</feature>
<keyword evidence="2" id="KW-1133">Transmembrane helix</keyword>
<feature type="compositionally biased region" description="Polar residues" evidence="1">
    <location>
        <begin position="1013"/>
        <end position="1036"/>
    </location>
</feature>
<comment type="caution">
    <text evidence="5">The sequence shown here is derived from an EMBL/GenBank/DDBJ whole genome shotgun (WGS) entry which is preliminary data.</text>
</comment>